<dbReference type="Pfam" id="PF12672">
    <property type="entry name" value="DUF3793"/>
    <property type="match status" value="1"/>
</dbReference>
<keyword evidence="2" id="KW-1185">Reference proteome</keyword>
<name>A0A1M6PS13_9FIRM</name>
<dbReference type="AlphaFoldDB" id="A0A1M6PS13"/>
<dbReference type="RefSeq" id="WP_072966714.1">
    <property type="nucleotide sequence ID" value="NZ_FRAJ01000009.1"/>
</dbReference>
<organism evidence="1 2">
    <name type="scientific">Caminicella sporogenes DSM 14501</name>
    <dbReference type="NCBI Taxonomy" id="1121266"/>
    <lineage>
        <taxon>Bacteria</taxon>
        <taxon>Bacillati</taxon>
        <taxon>Bacillota</taxon>
        <taxon>Clostridia</taxon>
        <taxon>Peptostreptococcales</taxon>
        <taxon>Caminicellaceae</taxon>
        <taxon>Caminicella</taxon>
    </lineage>
</organism>
<dbReference type="EMBL" id="FRAJ01000009">
    <property type="protein sequence ID" value="SHK10671.1"/>
    <property type="molecule type" value="Genomic_DNA"/>
</dbReference>
<accession>A0A1M6PS13</accession>
<sequence length="198" mass="23326">MNKCTETCILSYKKNDDFIGRIVGILGPVLMGSKPSELLSFRKNDKNLLDKIENIKKYIGKCKRIKYKLFEFKNESIKILFYNPKVLDKNLKEYRNMKFLKSIGYPEEYDLELYIQFIVDKMKEGVIPHEIGVFLGYPLKDIIGFIGHPSLRLTKINGWRVYGDPKISDIKFNEFLEAKKEIKRLLRFNKVEEILLSM</sequence>
<dbReference type="STRING" id="1121266.SAMN02745883_01281"/>
<evidence type="ECO:0000313" key="2">
    <source>
        <dbReference type="Proteomes" id="UP000184082"/>
    </source>
</evidence>
<proteinExistence type="predicted"/>
<dbReference type="Proteomes" id="UP000184082">
    <property type="component" value="Unassembled WGS sequence"/>
</dbReference>
<evidence type="ECO:0000313" key="1">
    <source>
        <dbReference type="EMBL" id="SHK10671.1"/>
    </source>
</evidence>
<dbReference type="InterPro" id="IPR024523">
    <property type="entry name" value="DUF3793"/>
</dbReference>
<reference evidence="1 2" key="1">
    <citation type="submission" date="2016-11" db="EMBL/GenBank/DDBJ databases">
        <authorList>
            <person name="Jaros S."/>
            <person name="Januszkiewicz K."/>
            <person name="Wedrychowicz H."/>
        </authorList>
    </citation>
    <scope>NUCLEOTIDE SEQUENCE [LARGE SCALE GENOMIC DNA]</scope>
    <source>
        <strain evidence="1 2">DSM 14501</strain>
    </source>
</reference>
<protein>
    <recommendedName>
        <fullName evidence="3">DUF3793 family protein</fullName>
    </recommendedName>
</protein>
<evidence type="ECO:0008006" key="3">
    <source>
        <dbReference type="Google" id="ProtNLM"/>
    </source>
</evidence>
<gene>
    <name evidence="1" type="ORF">SAMN02745883_01281</name>
</gene>